<evidence type="ECO:0000256" key="1">
    <source>
        <dbReference type="SAM" id="MobiDB-lite"/>
    </source>
</evidence>
<accession>A0A7W8HJB5</accession>
<sequence length="31" mass="3470">MKRLHVRQHVDDRAELAGMKARADARPGAGR</sequence>
<dbReference type="AlphaFoldDB" id="A0A7W8HJB5"/>
<organism evidence="2 3">
    <name type="scientific">Quisquiliibacterium transsilvanicum</name>
    <dbReference type="NCBI Taxonomy" id="1549638"/>
    <lineage>
        <taxon>Bacteria</taxon>
        <taxon>Pseudomonadati</taxon>
        <taxon>Pseudomonadota</taxon>
        <taxon>Betaproteobacteria</taxon>
        <taxon>Burkholderiales</taxon>
        <taxon>Burkholderiaceae</taxon>
        <taxon>Quisquiliibacterium</taxon>
    </lineage>
</organism>
<dbReference type="EMBL" id="JACHGB010000006">
    <property type="protein sequence ID" value="MBB5273121.1"/>
    <property type="molecule type" value="Genomic_DNA"/>
</dbReference>
<feature type="compositionally biased region" description="Basic and acidic residues" evidence="1">
    <location>
        <begin position="8"/>
        <end position="25"/>
    </location>
</feature>
<protein>
    <submittedName>
        <fullName evidence="2">Uncharacterized protein</fullName>
    </submittedName>
</protein>
<comment type="caution">
    <text evidence="2">The sequence shown here is derived from an EMBL/GenBank/DDBJ whole genome shotgun (WGS) entry which is preliminary data.</text>
</comment>
<reference evidence="2 3" key="1">
    <citation type="submission" date="2020-08" db="EMBL/GenBank/DDBJ databases">
        <title>Genomic Encyclopedia of Type Strains, Phase IV (KMG-IV): sequencing the most valuable type-strain genomes for metagenomic binning, comparative biology and taxonomic classification.</title>
        <authorList>
            <person name="Goeker M."/>
        </authorList>
    </citation>
    <scope>NUCLEOTIDE SEQUENCE [LARGE SCALE GENOMIC DNA]</scope>
    <source>
        <strain evidence="2 3">DSM 29781</strain>
    </source>
</reference>
<dbReference type="Proteomes" id="UP000532440">
    <property type="component" value="Unassembled WGS sequence"/>
</dbReference>
<feature type="region of interest" description="Disordered" evidence="1">
    <location>
        <begin position="1"/>
        <end position="31"/>
    </location>
</feature>
<proteinExistence type="predicted"/>
<name>A0A7W8HJB5_9BURK</name>
<evidence type="ECO:0000313" key="3">
    <source>
        <dbReference type="Proteomes" id="UP000532440"/>
    </source>
</evidence>
<keyword evidence="3" id="KW-1185">Reference proteome</keyword>
<gene>
    <name evidence="2" type="ORF">HNQ70_003149</name>
</gene>
<evidence type="ECO:0000313" key="2">
    <source>
        <dbReference type="EMBL" id="MBB5273121.1"/>
    </source>
</evidence>